<dbReference type="InterPro" id="IPR051055">
    <property type="entry name" value="PIF1_helicase"/>
</dbReference>
<proteinExistence type="predicted"/>
<accession>A0A814K0L9</accession>
<dbReference type="PANTHER" id="PTHR47642">
    <property type="entry name" value="ATP-DEPENDENT DNA HELICASE"/>
    <property type="match status" value="1"/>
</dbReference>
<keyword evidence="3" id="KW-1185">Reference proteome</keyword>
<evidence type="ECO:0000313" key="3">
    <source>
        <dbReference type="Proteomes" id="UP000663879"/>
    </source>
</evidence>
<dbReference type="OrthoDB" id="5975353at2759"/>
<comment type="caution">
    <text evidence="2">The sequence shown here is derived from an EMBL/GenBank/DDBJ whole genome shotgun (WGS) entry which is preliminary data.</text>
</comment>
<organism evidence="2 3">
    <name type="scientific">Brachionus calyciflorus</name>
    <dbReference type="NCBI Taxonomy" id="104777"/>
    <lineage>
        <taxon>Eukaryota</taxon>
        <taxon>Metazoa</taxon>
        <taxon>Spiralia</taxon>
        <taxon>Gnathifera</taxon>
        <taxon>Rotifera</taxon>
        <taxon>Eurotatoria</taxon>
        <taxon>Monogononta</taxon>
        <taxon>Pseudotrocha</taxon>
        <taxon>Ploima</taxon>
        <taxon>Brachionidae</taxon>
        <taxon>Brachionus</taxon>
    </lineage>
</organism>
<dbReference type="Proteomes" id="UP000663879">
    <property type="component" value="Unassembled WGS sequence"/>
</dbReference>
<dbReference type="InterPro" id="IPR027417">
    <property type="entry name" value="P-loop_NTPase"/>
</dbReference>
<evidence type="ECO:0000259" key="1">
    <source>
        <dbReference type="Pfam" id="PF14214"/>
    </source>
</evidence>
<protein>
    <recommendedName>
        <fullName evidence="1">Helitron helicase-like domain-containing protein</fullName>
    </recommendedName>
</protein>
<reference evidence="2" key="1">
    <citation type="submission" date="2021-02" db="EMBL/GenBank/DDBJ databases">
        <authorList>
            <person name="Nowell W R."/>
        </authorList>
    </citation>
    <scope>NUCLEOTIDE SEQUENCE</scope>
    <source>
        <strain evidence="2">Ploen Becks lab</strain>
    </source>
</reference>
<dbReference type="InterPro" id="IPR025476">
    <property type="entry name" value="Helitron_helicase-like"/>
</dbReference>
<dbReference type="PANTHER" id="PTHR47642:SF6">
    <property type="entry name" value="ATP-DEPENDENT DNA HELICASE"/>
    <property type="match status" value="1"/>
</dbReference>
<name>A0A814K0L9_9BILA</name>
<feature type="domain" description="Helitron helicase-like" evidence="1">
    <location>
        <begin position="2"/>
        <end position="115"/>
    </location>
</feature>
<dbReference type="Gene3D" id="3.40.50.300">
    <property type="entry name" value="P-loop containing nucleotide triphosphate hydrolases"/>
    <property type="match status" value="1"/>
</dbReference>
<sequence>MSTFAANITGSDANWYKRIGELEATFEQMKTATAFFTFSYPDHHLHDLHRLMPGPPAEGKAQKYRNLMNNPHLVDWFFSYRLNEFLKVVFDDILDCEWRWHRYEWQSRSSIHAHGAVKFKNDPDLVKLTTEVYISRLAEKKLENGDYNSETKQHLENEVKKGKESEEIIINYTDTLITAMNPRTQQAESCVPDPHPCSLKTSNIDENKLDDDYNDLINCCQRHVCRINGYCKSKQVARCRFTYPFDLQEKTKIYFIETQNTVKAEINLMRNDQFMNMHNRLVCHNWRGNVDMQIILDKSAAINYMVKYATNGEKAGQALCQIFKEVIGPSSLEDNPTTKIRSLMIKSIAGKRDIGQCEVSRLLLSEPLYNSSFNYVTLSTEIDSRELNLNVNQDEESSVIKNSLIDYFANRKNCQYLDKNLPQINCLIKFVKFFKLDSKNKLVNRPDNEKTVVITLPKIRYNPDNSEQLKSYCFHQMIKFSDWDITNLNEIRNKETAIERWNNFLKTAPEDIIEMIGFNNELSKQLKAARKEIEIEPEITLTKDQWMILSEIGPNLIDEDDFYDDIIPDNTYDFLSHRKKYTTEQCELIENRWIDQQKKLFSEKTEILNETTDVNKDDLNSEQKLAFKIVENYQKLNKQLLLIINGTAGTGKSFTIKAISDFLKSNLGLLYLNIIDIEISISITFNIN</sequence>
<gene>
    <name evidence="2" type="ORF">OXX778_LOCUS18542</name>
</gene>
<evidence type="ECO:0000313" key="2">
    <source>
        <dbReference type="EMBL" id="CAF1045089.1"/>
    </source>
</evidence>
<dbReference type="Pfam" id="PF14214">
    <property type="entry name" value="Helitron_like_N"/>
    <property type="match status" value="1"/>
</dbReference>
<dbReference type="AlphaFoldDB" id="A0A814K0L9"/>
<dbReference type="EMBL" id="CAJNOC010005189">
    <property type="protein sequence ID" value="CAF1045089.1"/>
    <property type="molecule type" value="Genomic_DNA"/>
</dbReference>